<feature type="transmembrane region" description="Helical" evidence="1">
    <location>
        <begin position="420"/>
        <end position="446"/>
    </location>
</feature>
<feature type="transmembrane region" description="Helical" evidence="1">
    <location>
        <begin position="352"/>
        <end position="370"/>
    </location>
</feature>
<dbReference type="PANTHER" id="PTHR35043">
    <property type="entry name" value="TRANSCRIPTION FACTOR DOMAIN-CONTAINING PROTEIN"/>
    <property type="match status" value="1"/>
</dbReference>
<evidence type="ECO:0000313" key="2">
    <source>
        <dbReference type="EMBL" id="CCA76217.1"/>
    </source>
</evidence>
<dbReference type="InParanoid" id="G4TY24"/>
<keyword evidence="1" id="KW-0472">Membrane</keyword>
<dbReference type="EMBL" id="CAFZ01000652">
    <property type="protein sequence ID" value="CCA76217.1"/>
    <property type="molecule type" value="Genomic_DNA"/>
</dbReference>
<keyword evidence="3" id="KW-1185">Reference proteome</keyword>
<feature type="transmembrane region" description="Helical" evidence="1">
    <location>
        <begin position="382"/>
        <end position="408"/>
    </location>
</feature>
<dbReference type="Proteomes" id="UP000007148">
    <property type="component" value="Unassembled WGS sequence"/>
</dbReference>
<gene>
    <name evidence="2" type="ORF">PIIN_10210</name>
</gene>
<reference evidence="2 3" key="1">
    <citation type="journal article" date="2011" name="PLoS Pathog.">
        <title>Endophytic Life Strategies Decoded by Genome and Transcriptome Analyses of the Mutualistic Root Symbiont Piriformospora indica.</title>
        <authorList>
            <person name="Zuccaro A."/>
            <person name="Lahrmann U."/>
            <person name="Guldener U."/>
            <person name="Langen G."/>
            <person name="Pfiffi S."/>
            <person name="Biedenkopf D."/>
            <person name="Wong P."/>
            <person name="Samans B."/>
            <person name="Grimm C."/>
            <person name="Basiewicz M."/>
            <person name="Murat C."/>
            <person name="Martin F."/>
            <person name="Kogel K.H."/>
        </authorList>
    </citation>
    <scope>NUCLEOTIDE SEQUENCE [LARGE SCALE GENOMIC DNA]</scope>
    <source>
        <strain evidence="2 3">DSM 11827</strain>
    </source>
</reference>
<accession>G4TY24</accession>
<keyword evidence="1" id="KW-0812">Transmembrane</keyword>
<dbReference type="OMA" id="LWRCASI"/>
<dbReference type="PANTHER" id="PTHR35043:SF7">
    <property type="entry name" value="TRANSCRIPTION FACTOR DOMAIN-CONTAINING PROTEIN"/>
    <property type="match status" value="1"/>
</dbReference>
<dbReference type="HOGENOM" id="CLU_022883_6_1_1"/>
<name>G4TY24_SERID</name>
<proteinExistence type="predicted"/>
<feature type="transmembrane region" description="Helical" evidence="1">
    <location>
        <begin position="80"/>
        <end position="105"/>
    </location>
</feature>
<dbReference type="OrthoDB" id="9451547at2759"/>
<evidence type="ECO:0000256" key="1">
    <source>
        <dbReference type="SAM" id="Phobius"/>
    </source>
</evidence>
<comment type="caution">
    <text evidence="2">The sequence shown here is derived from an EMBL/GenBank/DDBJ whole genome shotgun (WGS) entry which is preliminary data.</text>
</comment>
<sequence length="466" mass="52458">MALAVAVYTLSSRAAQNLASNTTECLPSCANQYRSLPGIVLSCLTTIFLCIWVALHLNVPEPVDTRGLSYIARFKIWIKSFVRCTVVPMFVTLVFPEWVLGIAVLQFTKATKLAKSIRKLQDEKTEVTRQHGFFILMGGFHLFERDPTLPTNEMGERNSEMARLLPNKSGIEAEVAWSTTGANRVEAFGKPIHPLDEFDVCRLIEVGKLVLPTPAELDDKCKSDGLAKFLVIAQTLWFISQCIARKASELPLTELEVITLGYTLLTVAMYIAWWDKPYRVKFPIRVYQALPPRTNEQEELKTDMEIADFWGLAFAYVTGTQGELTDLRSMKRIPMFHSGYISDLWTFSDTSGMLTTIIVGMVFGAVHFLAWSSPMPSHHMQFLWRFATIVMTAAPPAAIVVLVFAQLIRNVLSKTMGDLIWYSLFLLPLLYLAGRGITIVLALVTLATLPLEAYRDVEWSDFFPHI</sequence>
<evidence type="ECO:0000313" key="3">
    <source>
        <dbReference type="Proteomes" id="UP000007148"/>
    </source>
</evidence>
<feature type="transmembrane region" description="Helical" evidence="1">
    <location>
        <begin position="38"/>
        <end position="59"/>
    </location>
</feature>
<protein>
    <submittedName>
        <fullName evidence="2">Uncharacterized protein</fullName>
    </submittedName>
</protein>
<dbReference type="eggNOG" id="ENOG502SPX8">
    <property type="taxonomic scope" value="Eukaryota"/>
</dbReference>
<dbReference type="AlphaFoldDB" id="G4TY24"/>
<feature type="transmembrane region" description="Helical" evidence="1">
    <location>
        <begin position="255"/>
        <end position="273"/>
    </location>
</feature>
<organism evidence="2 3">
    <name type="scientific">Serendipita indica (strain DSM 11827)</name>
    <name type="common">Root endophyte fungus</name>
    <name type="synonym">Piriformospora indica</name>
    <dbReference type="NCBI Taxonomy" id="1109443"/>
    <lineage>
        <taxon>Eukaryota</taxon>
        <taxon>Fungi</taxon>
        <taxon>Dikarya</taxon>
        <taxon>Basidiomycota</taxon>
        <taxon>Agaricomycotina</taxon>
        <taxon>Agaricomycetes</taxon>
        <taxon>Sebacinales</taxon>
        <taxon>Serendipitaceae</taxon>
        <taxon>Serendipita</taxon>
    </lineage>
</organism>
<keyword evidence="1" id="KW-1133">Transmembrane helix</keyword>